<dbReference type="STRING" id="112498.A0A2D3VGS7"/>
<dbReference type="Pfam" id="PF13350">
    <property type="entry name" value="Y_phosphatase3"/>
    <property type="match status" value="1"/>
</dbReference>
<dbReference type="Proteomes" id="UP000225277">
    <property type="component" value="Unassembled WGS sequence"/>
</dbReference>
<dbReference type="Gene3D" id="3.90.190.10">
    <property type="entry name" value="Protein tyrosine phosphatase superfamily"/>
    <property type="match status" value="1"/>
</dbReference>
<evidence type="ECO:0000313" key="1">
    <source>
        <dbReference type="EMBL" id="CZT22124.1"/>
    </source>
</evidence>
<dbReference type="RefSeq" id="XP_023629013.1">
    <property type="nucleotide sequence ID" value="XM_023773245.1"/>
</dbReference>
<reference evidence="1 2" key="1">
    <citation type="submission" date="2016-03" db="EMBL/GenBank/DDBJ databases">
        <authorList>
            <person name="Ploux O."/>
        </authorList>
    </citation>
    <scope>NUCLEOTIDE SEQUENCE [LARGE SCALE GENOMIC DNA]</scope>
    <source>
        <strain evidence="1 2">URUG2</strain>
    </source>
</reference>
<dbReference type="InterPro" id="IPR026893">
    <property type="entry name" value="Tyr/Ser_Pase_IphP-type"/>
</dbReference>
<sequence length="321" mass="35604">MAVPAVPAAAATTRATAFTEPQLPSIKHFRDVGICINSIAKRRLLAEGRLFVSTSISDTSDAEDEYLRNSLGIRTVVDTAWQKEEEQHLTRTMNTALDKAPDVSEQRSWLEITRVDDRTYCGVKWRRGPYVTQLIEELSTWQKTKLYGHAFLEEPDANNALLKKVARSPGATKESLRVLGSSKAMIAELWNKVFGDETSYPILMVGNRDSCMFLIILLLFLDVPTKVISQEIQQAIEHAQGTVAAPTDEVSIKFSVDFMQSAGTWVGDVEQWLGKKYKGLDGYLAAAGVYAHAQDTAERMLLVLSGDKLAVSTEKVMGRMT</sequence>
<dbReference type="InterPro" id="IPR029021">
    <property type="entry name" value="Prot-tyrosine_phosphatase-like"/>
</dbReference>
<name>A0A2D3VGS7_9PEZI</name>
<accession>A0A2D3VGS7</accession>
<proteinExistence type="predicted"/>
<protein>
    <submittedName>
        <fullName evidence="1">Uncharacterized protein</fullName>
    </submittedName>
</protein>
<organism evidence="1 2">
    <name type="scientific">Ramularia collo-cygni</name>
    <dbReference type="NCBI Taxonomy" id="112498"/>
    <lineage>
        <taxon>Eukaryota</taxon>
        <taxon>Fungi</taxon>
        <taxon>Dikarya</taxon>
        <taxon>Ascomycota</taxon>
        <taxon>Pezizomycotina</taxon>
        <taxon>Dothideomycetes</taxon>
        <taxon>Dothideomycetidae</taxon>
        <taxon>Mycosphaerellales</taxon>
        <taxon>Mycosphaerellaceae</taxon>
        <taxon>Ramularia</taxon>
    </lineage>
</organism>
<dbReference type="GO" id="GO:0004721">
    <property type="term" value="F:phosphoprotein phosphatase activity"/>
    <property type="evidence" value="ECO:0007669"/>
    <property type="project" value="InterPro"/>
</dbReference>
<dbReference type="OrthoDB" id="3901090at2759"/>
<evidence type="ECO:0000313" key="2">
    <source>
        <dbReference type="Proteomes" id="UP000225277"/>
    </source>
</evidence>
<dbReference type="GeneID" id="35603094"/>
<dbReference type="EMBL" id="FJUY01000013">
    <property type="protein sequence ID" value="CZT22124.1"/>
    <property type="molecule type" value="Genomic_DNA"/>
</dbReference>
<keyword evidence="2" id="KW-1185">Reference proteome</keyword>
<gene>
    <name evidence="1" type="ORF">RCC_07993</name>
</gene>
<dbReference type="AlphaFoldDB" id="A0A2D3VGS7"/>